<evidence type="ECO:0000259" key="1">
    <source>
        <dbReference type="Pfam" id="PF01052"/>
    </source>
</evidence>
<dbReference type="EMBL" id="KM978039">
    <property type="protein sequence ID" value="AJW29669.1"/>
    <property type="molecule type" value="Genomic_DNA"/>
</dbReference>
<dbReference type="InterPro" id="IPR001543">
    <property type="entry name" value="FliN-like_C"/>
</dbReference>
<dbReference type="Gene3D" id="2.30.330.10">
    <property type="entry name" value="SpoA-like"/>
    <property type="match status" value="1"/>
</dbReference>
<gene>
    <name evidence="2" type="primary">hrcQ</name>
</gene>
<dbReference type="Pfam" id="PF01052">
    <property type="entry name" value="FliMN_C"/>
    <property type="match status" value="1"/>
</dbReference>
<dbReference type="SUPFAM" id="SSF101801">
    <property type="entry name" value="Surface presentation of antigens (SPOA)"/>
    <property type="match status" value="1"/>
</dbReference>
<reference evidence="2" key="1">
    <citation type="submission" date="2014-10" db="EMBL/GenBank/DDBJ databases">
        <authorList>
            <person name="Robin F."/>
            <person name="Le Brun C."/>
        </authorList>
    </citation>
    <scope>NUCLEOTIDE SEQUENCE</scope>
    <source>
        <strain evidence="2">DC432</strain>
    </source>
</reference>
<dbReference type="RefSeq" id="WP_346439197.1">
    <property type="nucleotide sequence ID" value="NZ_JBDFNO010000001.1"/>
</dbReference>
<feature type="domain" description="Flagellar motor switch protein FliN-like C-terminal" evidence="1">
    <location>
        <begin position="270"/>
        <end position="337"/>
    </location>
</feature>
<evidence type="ECO:0000313" key="2">
    <source>
        <dbReference type="EMBL" id="AJW29669.1"/>
    </source>
</evidence>
<accession>A0A0D4ZZV6</accession>
<reference evidence="2" key="2">
    <citation type="journal article" date="2015" name="Mol. Genet. Genomics">
        <title>Inheritance of Pantoea type III secretion systems through both vertical and horizontal transfer.</title>
        <authorList>
            <person name="Kirzinger M.W."/>
            <person name="Butz C.J."/>
            <person name="Stavrinides J."/>
        </authorList>
    </citation>
    <scope>NUCLEOTIDE SEQUENCE</scope>
    <source>
        <strain evidence="2">DC432</strain>
    </source>
</reference>
<name>A0A0D4ZZV6_ENTAG</name>
<protein>
    <submittedName>
        <fullName evidence="2">Type III secretion system protein</fullName>
    </submittedName>
</protein>
<proteinExistence type="predicted"/>
<organism evidence="2">
    <name type="scientific">Enterobacter agglomerans</name>
    <name type="common">Erwinia herbicola</name>
    <name type="synonym">Pantoea agglomerans</name>
    <dbReference type="NCBI Taxonomy" id="549"/>
    <lineage>
        <taxon>Bacteria</taxon>
        <taxon>Pseudomonadati</taxon>
        <taxon>Pseudomonadota</taxon>
        <taxon>Gammaproteobacteria</taxon>
        <taxon>Enterobacterales</taxon>
        <taxon>Erwiniaceae</taxon>
        <taxon>Pantoea</taxon>
        <taxon>Pantoea agglomerans group</taxon>
    </lineage>
</organism>
<sequence length="348" mass="37092">MKPLSLRTLPREEASLRQRIGHGLGYPFTLAGEAGELQLRLAPPGERPPTQSFSCKAGGLSLAESEALLSLFSTCPLLPEPGACADWYWPLFNQHLSPALRALFGDLTPQDALCAPVEGMWLAISVTIGEAQAQSQLYVAPATLAALLNQPGWAPPLPAPLCSALPLSLPIELGAVSFAPSQLRTLRPGDVIFPATSYFFPTGRGELRLAQLHLKGELLFGEGHPARFLITRLENSYMNVTPEDNLPADTPQADEGLTETTAPVASPFDALPLALTVRCGHLRLTLGELNRLDVGSTVTVENVVPGEALLCHGEFPLAKGELVDVEGRLGLQITHMLPGVASVGDVNR</sequence>
<dbReference type="InterPro" id="IPR036429">
    <property type="entry name" value="SpoA-like_sf"/>
</dbReference>
<dbReference type="AlphaFoldDB" id="A0A0D4ZZV6"/>